<proteinExistence type="predicted"/>
<dbReference type="RefSeq" id="WP_311020945.1">
    <property type="nucleotide sequence ID" value="NZ_JAUHGG010000012.1"/>
</dbReference>
<accession>A0AAW8Q6F4</accession>
<organism evidence="1 2">
    <name type="scientific">Vibrio parahaemolyticus</name>
    <dbReference type="NCBI Taxonomy" id="670"/>
    <lineage>
        <taxon>Bacteria</taxon>
        <taxon>Pseudomonadati</taxon>
        <taxon>Pseudomonadota</taxon>
        <taxon>Gammaproteobacteria</taxon>
        <taxon>Vibrionales</taxon>
        <taxon>Vibrionaceae</taxon>
        <taxon>Vibrio</taxon>
    </lineage>
</organism>
<sequence length="245" mass="28284">MFPNTITQSECLELASKYVSLEAWKDADPVTYNLADGRLWLNKCKQRIHHQNQVNECIASASKYETMKDWGSNDNQSYQKAYRIDCQHMCTKHMKDCFTGLTMNDCISEAKKYETPIEWLKGDSATLKAAKRNHWYKSCIEHMTKPAVDLDQRIGQYDLEDCKEIAACFELRVDWLRDHPSSFKTAKRSGWLDLCLQNHNKNIETEGLSTPETPSLAIPTKFAIEDFLKQRDNRQGRPVTSTAFS</sequence>
<gene>
    <name evidence="1" type="ORF">QX249_24745</name>
</gene>
<name>A0AAW8Q6F4_VIBPH</name>
<comment type="caution">
    <text evidence="1">The sequence shown here is derived from an EMBL/GenBank/DDBJ whole genome shotgun (WGS) entry which is preliminary data.</text>
</comment>
<evidence type="ECO:0000313" key="1">
    <source>
        <dbReference type="EMBL" id="MDS1823854.1"/>
    </source>
</evidence>
<dbReference type="AlphaFoldDB" id="A0AAW8Q6F4"/>
<dbReference type="Proteomes" id="UP001253193">
    <property type="component" value="Unassembled WGS sequence"/>
</dbReference>
<reference evidence="1" key="1">
    <citation type="submission" date="2023-06" db="EMBL/GenBank/DDBJ databases">
        <title>Genomic Diversity of Vibrio spp. and Metagenomic Analysis of Pathogens in Florida Gulf Coastal Waters Following Hurricane Ian.</title>
        <authorList>
            <person name="Brumfield K.D."/>
        </authorList>
    </citation>
    <scope>NUCLEOTIDE SEQUENCE</scope>
    <source>
        <strain evidence="1">WBS2B-138</strain>
    </source>
</reference>
<protein>
    <submittedName>
        <fullName evidence="1">Uncharacterized protein</fullName>
    </submittedName>
</protein>
<evidence type="ECO:0000313" key="2">
    <source>
        <dbReference type="Proteomes" id="UP001253193"/>
    </source>
</evidence>
<dbReference type="EMBL" id="JAUHGG010000012">
    <property type="protein sequence ID" value="MDS1823854.1"/>
    <property type="molecule type" value="Genomic_DNA"/>
</dbReference>